<evidence type="ECO:0000256" key="2">
    <source>
        <dbReference type="SAM" id="Phobius"/>
    </source>
</evidence>
<keyword evidence="4" id="KW-1185">Reference proteome</keyword>
<evidence type="ECO:0000313" key="3">
    <source>
        <dbReference type="EMBL" id="KAK7343994.1"/>
    </source>
</evidence>
<reference evidence="3 4" key="1">
    <citation type="submission" date="2024-01" db="EMBL/GenBank/DDBJ databases">
        <title>The genomes of 5 underutilized Papilionoideae crops provide insights into root nodulation and disease resistanc.</title>
        <authorList>
            <person name="Jiang F."/>
        </authorList>
    </citation>
    <scope>NUCLEOTIDE SEQUENCE [LARGE SCALE GENOMIC DNA]</scope>
    <source>
        <strain evidence="3">LVBAO_FW01</strain>
        <tissue evidence="3">Leaves</tissue>
    </source>
</reference>
<dbReference type="GO" id="GO:0004497">
    <property type="term" value="F:monooxygenase activity"/>
    <property type="evidence" value="ECO:0007669"/>
    <property type="project" value="TreeGrafter"/>
</dbReference>
<proteinExistence type="inferred from homology"/>
<gene>
    <name evidence="3" type="ORF">VNO77_13174</name>
</gene>
<evidence type="ECO:0000313" key="4">
    <source>
        <dbReference type="Proteomes" id="UP001367508"/>
    </source>
</evidence>
<comment type="similarity">
    <text evidence="1">Belongs to the caleosin family.</text>
</comment>
<organism evidence="3 4">
    <name type="scientific">Canavalia gladiata</name>
    <name type="common">Sword bean</name>
    <name type="synonym">Dolichos gladiatus</name>
    <dbReference type="NCBI Taxonomy" id="3824"/>
    <lineage>
        <taxon>Eukaryota</taxon>
        <taxon>Viridiplantae</taxon>
        <taxon>Streptophyta</taxon>
        <taxon>Embryophyta</taxon>
        <taxon>Tracheophyta</taxon>
        <taxon>Spermatophyta</taxon>
        <taxon>Magnoliopsida</taxon>
        <taxon>eudicotyledons</taxon>
        <taxon>Gunneridae</taxon>
        <taxon>Pentapetalae</taxon>
        <taxon>rosids</taxon>
        <taxon>fabids</taxon>
        <taxon>Fabales</taxon>
        <taxon>Fabaceae</taxon>
        <taxon>Papilionoideae</taxon>
        <taxon>50 kb inversion clade</taxon>
        <taxon>NPAAA clade</taxon>
        <taxon>indigoferoid/millettioid clade</taxon>
        <taxon>Phaseoleae</taxon>
        <taxon>Canavalia</taxon>
    </lineage>
</organism>
<dbReference type="Pfam" id="PF05042">
    <property type="entry name" value="Caleosin"/>
    <property type="match status" value="1"/>
</dbReference>
<dbReference type="GO" id="GO:0005509">
    <property type="term" value="F:calcium ion binding"/>
    <property type="evidence" value="ECO:0007669"/>
    <property type="project" value="TreeGrafter"/>
</dbReference>
<dbReference type="PANTHER" id="PTHR31495">
    <property type="entry name" value="PEROXYGENASE 3-RELATED"/>
    <property type="match status" value="1"/>
</dbReference>
<keyword evidence="2" id="KW-1133">Transmembrane helix</keyword>
<dbReference type="InterPro" id="IPR007736">
    <property type="entry name" value="Caleosin-related"/>
</dbReference>
<feature type="transmembrane region" description="Helical" evidence="2">
    <location>
        <begin position="91"/>
        <end position="111"/>
    </location>
</feature>
<dbReference type="PANTHER" id="PTHR31495:SF50">
    <property type="entry name" value="PEROXYGENASE 1"/>
    <property type="match status" value="1"/>
</dbReference>
<keyword evidence="2" id="KW-0472">Membrane</keyword>
<sequence>MSVEMEREALVTEAQNAPVTTQRRVRNDLENFLPKPYMARALKTPDTSHPHGTSGHRHHNLTVLQQHIAFFDQDDNGIVYPWETYMGLRAIGFNVIASVILAVAINGAMSYPTLPSWFPSLLFPIYIENVHKIKHGSDSGVYDTEGRYVPANLENIFSKYARTVPDKLTLGELWDMTEGNRNAFDIFGWIASKGEWGVLYILARDEEGFLSKEAVRRCYDGSLFEYCAKMHATNDAKIEKRKDKLTNIRLIFEKRIKGTKLNTYESLFLWVRVLRHSSLNHSHHYRRPSPPLRMN</sequence>
<accession>A0AAN9LXQ4</accession>
<protein>
    <submittedName>
        <fullName evidence="3">Uncharacterized protein</fullName>
    </submittedName>
</protein>
<dbReference type="EMBL" id="JAYMYQ010000003">
    <property type="protein sequence ID" value="KAK7343994.1"/>
    <property type="molecule type" value="Genomic_DNA"/>
</dbReference>
<name>A0AAN9LXQ4_CANGL</name>
<keyword evidence="2" id="KW-0812">Transmembrane</keyword>
<evidence type="ECO:0000256" key="1">
    <source>
        <dbReference type="ARBA" id="ARBA00006765"/>
    </source>
</evidence>
<comment type="caution">
    <text evidence="3">The sequence shown here is derived from an EMBL/GenBank/DDBJ whole genome shotgun (WGS) entry which is preliminary data.</text>
</comment>
<dbReference type="Proteomes" id="UP001367508">
    <property type="component" value="Unassembled WGS sequence"/>
</dbReference>
<dbReference type="AlphaFoldDB" id="A0AAN9LXQ4"/>